<dbReference type="InterPro" id="IPR001806">
    <property type="entry name" value="Small_GTPase"/>
</dbReference>
<dbReference type="InterPro" id="IPR052661">
    <property type="entry name" value="Ras-like_GTPase_Reg"/>
</dbReference>
<dbReference type="GO" id="GO:0005525">
    <property type="term" value="F:GTP binding"/>
    <property type="evidence" value="ECO:0007669"/>
    <property type="project" value="UniProtKB-KW"/>
</dbReference>
<dbReference type="Pfam" id="PF00071">
    <property type="entry name" value="Ras"/>
    <property type="match status" value="1"/>
</dbReference>
<evidence type="ECO:0000256" key="4">
    <source>
        <dbReference type="ARBA" id="ARBA00022475"/>
    </source>
</evidence>
<gene>
    <name evidence="14 16" type="primary">RASL10A</name>
</gene>
<evidence type="ECO:0000313" key="16">
    <source>
        <dbReference type="VGNC" id="VGNC:108025"/>
    </source>
</evidence>
<dbReference type="VGNC" id="VGNC:108025">
    <property type="gene designation" value="RASL10A"/>
</dbReference>
<protein>
    <recommendedName>
        <fullName evidence="3">small monomeric GTPase</fullName>
        <ecNumber evidence="3">3.6.5.2</ecNumber>
    </recommendedName>
</protein>
<dbReference type="PRINTS" id="PR00449">
    <property type="entry name" value="RASTRNSFRMNG"/>
</dbReference>
<dbReference type="OMA" id="GHFESPR"/>
<evidence type="ECO:0000256" key="6">
    <source>
        <dbReference type="ARBA" id="ARBA00022741"/>
    </source>
</evidence>
<dbReference type="PROSITE" id="PS51421">
    <property type="entry name" value="RAS"/>
    <property type="match status" value="1"/>
</dbReference>
<dbReference type="Ensembl" id="ENSMMUT00000103853.1">
    <property type="protein sequence ID" value="ENSMMUP00000070425.1"/>
    <property type="gene ID" value="ENSMMUG00000050937.1"/>
</dbReference>
<organism evidence="14 15">
    <name type="scientific">Macaca mulatta</name>
    <name type="common">Rhesus macaque</name>
    <dbReference type="NCBI Taxonomy" id="9544"/>
    <lineage>
        <taxon>Eukaryota</taxon>
        <taxon>Metazoa</taxon>
        <taxon>Chordata</taxon>
        <taxon>Craniata</taxon>
        <taxon>Vertebrata</taxon>
        <taxon>Euteleostomi</taxon>
        <taxon>Mammalia</taxon>
        <taxon>Eutheria</taxon>
        <taxon>Euarchontoglires</taxon>
        <taxon>Primates</taxon>
        <taxon>Haplorrhini</taxon>
        <taxon>Catarrhini</taxon>
        <taxon>Cercopithecidae</taxon>
        <taxon>Cercopithecinae</taxon>
        <taxon>Macaca</taxon>
    </lineage>
</organism>
<keyword evidence="11" id="KW-0636">Prenylation</keyword>
<reference evidence="14" key="3">
    <citation type="submission" date="2025-08" db="UniProtKB">
        <authorList>
            <consortium name="Ensembl"/>
        </authorList>
    </citation>
    <scope>IDENTIFICATION</scope>
    <source>
        <strain evidence="14">17573</strain>
    </source>
</reference>
<dbReference type="EC" id="3.6.5.2" evidence="3"/>
<dbReference type="InterPro" id="IPR027417">
    <property type="entry name" value="P-loop_NTPase"/>
</dbReference>
<dbReference type="AlphaFoldDB" id="A0A5F8A0H3"/>
<dbReference type="VEuPathDB" id="HostDB:ENSMMUG00000050937"/>
<dbReference type="PaxDb" id="9544-ENSMMUP00000037122"/>
<evidence type="ECO:0000256" key="7">
    <source>
        <dbReference type="ARBA" id="ARBA00022801"/>
    </source>
</evidence>
<name>A0A5F8A0H3_MACMU</name>
<evidence type="ECO:0000313" key="14">
    <source>
        <dbReference type="Ensembl" id="ENSMMUP00000070425.1"/>
    </source>
</evidence>
<dbReference type="PANTHER" id="PTHR46350:SF3">
    <property type="entry name" value="RAS-LIKE PROTEIN FAMILY MEMBER 10A"/>
    <property type="match status" value="1"/>
</dbReference>
<keyword evidence="7" id="KW-0378">Hydrolase</keyword>
<reference evidence="14" key="4">
    <citation type="submission" date="2025-09" db="UniProtKB">
        <authorList>
            <consortium name="Ensembl"/>
        </authorList>
    </citation>
    <scope>IDENTIFICATION</scope>
    <source>
        <strain evidence="14">17573</strain>
    </source>
</reference>
<evidence type="ECO:0000256" key="12">
    <source>
        <dbReference type="ARBA" id="ARBA00048098"/>
    </source>
</evidence>
<dbReference type="PANTHER" id="PTHR46350">
    <property type="entry name" value="RAS LIKE FAMILY 10 MEMBER B-RELATED"/>
    <property type="match status" value="1"/>
</dbReference>
<keyword evidence="15" id="KW-1185">Reference proteome</keyword>
<feature type="region of interest" description="Disordered" evidence="13">
    <location>
        <begin position="1"/>
        <end position="29"/>
    </location>
</feature>
<dbReference type="FunFam" id="3.40.50.300:FF:000625">
    <property type="entry name" value="Ras-like protein family member 10B"/>
    <property type="match status" value="1"/>
</dbReference>
<feature type="compositionally biased region" description="Low complexity" evidence="13">
    <location>
        <begin position="338"/>
        <end position="349"/>
    </location>
</feature>
<dbReference type="GO" id="GO:0003925">
    <property type="term" value="F:G protein activity"/>
    <property type="evidence" value="ECO:0007669"/>
    <property type="project" value="UniProtKB-EC"/>
</dbReference>
<evidence type="ECO:0000256" key="5">
    <source>
        <dbReference type="ARBA" id="ARBA00022481"/>
    </source>
</evidence>
<feature type="region of interest" description="Disordered" evidence="13">
    <location>
        <begin position="147"/>
        <end position="168"/>
    </location>
</feature>
<keyword evidence="8" id="KW-0342">GTP-binding</keyword>
<keyword evidence="9" id="KW-0472">Membrane</keyword>
<accession>A0A5F8A0H3</accession>
<evidence type="ECO:0000256" key="1">
    <source>
        <dbReference type="ARBA" id="ARBA00004342"/>
    </source>
</evidence>
<dbReference type="Bgee" id="ENSMMUG00000050937">
    <property type="expression patterns" value="Expressed in superior frontal gyrus and 9 other cell types or tissues"/>
</dbReference>
<evidence type="ECO:0000256" key="11">
    <source>
        <dbReference type="ARBA" id="ARBA00023289"/>
    </source>
</evidence>
<proteinExistence type="inferred from homology"/>
<dbReference type="SMR" id="A0A5F8A0H3"/>
<dbReference type="InParanoid" id="A0A5F8A0H3"/>
<keyword evidence="10" id="KW-0449">Lipoprotein</keyword>
<feature type="region of interest" description="Disordered" evidence="13">
    <location>
        <begin position="236"/>
        <end position="274"/>
    </location>
</feature>
<dbReference type="Proteomes" id="UP000006718">
    <property type="component" value="Chromosome 10"/>
</dbReference>
<dbReference type="SMART" id="SM00175">
    <property type="entry name" value="RAB"/>
    <property type="match status" value="1"/>
</dbReference>
<comment type="similarity">
    <text evidence="2">Belongs to the small GTPase superfamily. Ras family.</text>
</comment>
<comment type="subcellular location">
    <subcellularLocation>
        <location evidence="1">Cell membrane</location>
        <topology evidence="1">Lipid-anchor</topology>
        <orientation evidence="1">Cytoplasmic side</orientation>
    </subcellularLocation>
</comment>
<dbReference type="SUPFAM" id="SSF52540">
    <property type="entry name" value="P-loop containing nucleoside triphosphate hydrolases"/>
    <property type="match status" value="1"/>
</dbReference>
<dbReference type="Gene3D" id="3.40.50.300">
    <property type="entry name" value="P-loop containing nucleotide triphosphate hydrolases"/>
    <property type="match status" value="1"/>
</dbReference>
<evidence type="ECO:0000256" key="10">
    <source>
        <dbReference type="ARBA" id="ARBA00023288"/>
    </source>
</evidence>
<dbReference type="SMART" id="SM00173">
    <property type="entry name" value="RAS"/>
    <property type="match status" value="1"/>
</dbReference>
<evidence type="ECO:0000256" key="8">
    <source>
        <dbReference type="ARBA" id="ARBA00023134"/>
    </source>
</evidence>
<keyword evidence="5" id="KW-0488">Methylation</keyword>
<comment type="catalytic activity">
    <reaction evidence="12">
        <text>GTP + H2O = GDP + phosphate + H(+)</text>
        <dbReference type="Rhea" id="RHEA:19669"/>
        <dbReference type="ChEBI" id="CHEBI:15377"/>
        <dbReference type="ChEBI" id="CHEBI:15378"/>
        <dbReference type="ChEBI" id="CHEBI:37565"/>
        <dbReference type="ChEBI" id="CHEBI:43474"/>
        <dbReference type="ChEBI" id="CHEBI:58189"/>
        <dbReference type="EC" id="3.6.5.2"/>
    </reaction>
</comment>
<sequence length="479" mass="51343">MRITDPAQCGDSPKVTQPPPRTLGGLTPGPGLVGCQRGGEQCLEERPRPWPWVGRGFYFGASERSGTRGGGKGGVGSLRHLCPPVTFLQPFLGGAFWAVGEGGRGGRLPHRRLREAPLARAAGWGGDSRRGSERRTETQRLREALLPPAPRTAAGPVPRGGRTSGPRAAAGAWVGAAGRRQCLSAAPGLLSPELRHPPEPLASPPPVCPLRCLSALPPPAPASGLPSPVSVFRGRREARRGRGAPGRARGAHGRGAHGAAPAHEAFQSGERQRRPAMGGSLRVAVLGAPGVGKTAIIRQFLFGDYPERHRPTDGPRLYRPAVLLDGAVYDLSIRDGDVAGPGSSPGGPEEWPDPKDWSLQDTDAFVLVYDICSPDSFDYVKALRQRIAETRPAGAPEAPILVVGNKRDRQRLRFGPRRALAALVRRGWRCGYLECSAKYNWHVLRLFRELLRCALVRARPAHPALRLQGALHPARCSLM</sequence>
<dbReference type="GeneTree" id="ENSGT00940000162366"/>
<keyword evidence="4" id="KW-1003">Cell membrane</keyword>
<evidence type="ECO:0000256" key="3">
    <source>
        <dbReference type="ARBA" id="ARBA00011984"/>
    </source>
</evidence>
<evidence type="ECO:0000256" key="9">
    <source>
        <dbReference type="ARBA" id="ARBA00023136"/>
    </source>
</evidence>
<keyword evidence="6" id="KW-0547">Nucleotide-binding</keyword>
<dbReference type="PROSITE" id="PS51419">
    <property type="entry name" value="RAB"/>
    <property type="match status" value="1"/>
</dbReference>
<dbReference type="SMART" id="SM00174">
    <property type="entry name" value="RHO"/>
    <property type="match status" value="1"/>
</dbReference>
<dbReference type="GO" id="GO:0005886">
    <property type="term" value="C:plasma membrane"/>
    <property type="evidence" value="ECO:0007669"/>
    <property type="project" value="UniProtKB-SubCell"/>
</dbReference>
<reference evidence="15" key="1">
    <citation type="journal article" date="2007" name="Science">
        <title>Evolutionary and biomedical insights from the rhesus macaque genome.</title>
        <authorList>
            <person name="Gibbs R.A."/>
            <person name="Rogers J."/>
            <person name="Katze M.G."/>
            <person name="Bumgarner R."/>
            <person name="Weinstock G.M."/>
            <person name="Mardis E.R."/>
            <person name="Remington K.A."/>
            <person name="Strausberg R.L."/>
            <person name="Venter J.C."/>
            <person name="Wilson R.K."/>
            <person name="Batzer M.A."/>
            <person name="Bustamante C.D."/>
            <person name="Eichler E.E."/>
            <person name="Hahn M.W."/>
            <person name="Hardison R.C."/>
            <person name="Makova K.D."/>
            <person name="Miller W."/>
            <person name="Milosavljevic A."/>
            <person name="Palermo R.E."/>
            <person name="Siepel A."/>
            <person name="Sikela J.M."/>
            <person name="Attaway T."/>
            <person name="Bell S."/>
            <person name="Bernard K.E."/>
            <person name="Buhay C.J."/>
            <person name="Chandrabose M.N."/>
            <person name="Dao M."/>
            <person name="Davis C."/>
            <person name="Delehaunty K.D."/>
            <person name="Ding Y."/>
            <person name="Dinh H.H."/>
            <person name="Dugan-Rocha S."/>
            <person name="Fulton L.A."/>
            <person name="Gabisi R.A."/>
            <person name="Garner T.T."/>
            <person name="Godfrey J."/>
            <person name="Hawes A.C."/>
            <person name="Hernandez J."/>
            <person name="Hines S."/>
            <person name="Holder M."/>
            <person name="Hume J."/>
            <person name="Jhangiani S.N."/>
            <person name="Joshi V."/>
            <person name="Khan Z.M."/>
            <person name="Kirkness E.F."/>
            <person name="Cree A."/>
            <person name="Fowler R.G."/>
            <person name="Lee S."/>
            <person name="Lewis L.R."/>
            <person name="Li Z."/>
            <person name="Liu Y.-S."/>
            <person name="Moore S.M."/>
            <person name="Muzny D."/>
            <person name="Nazareth L.V."/>
            <person name="Ngo D.N."/>
            <person name="Okwuonu G.O."/>
            <person name="Pai G."/>
            <person name="Parker D."/>
            <person name="Paul H.A."/>
            <person name="Pfannkoch C."/>
            <person name="Pohl C.S."/>
            <person name="Rogers Y.-H.C."/>
            <person name="Ruiz S.J."/>
            <person name="Sabo A."/>
            <person name="Santibanez J."/>
            <person name="Schneider B.W."/>
            <person name="Smith S.M."/>
            <person name="Sodergren E."/>
            <person name="Svatek A.F."/>
            <person name="Utterback T.R."/>
            <person name="Vattathil S."/>
            <person name="Warren W."/>
            <person name="White C.S."/>
            <person name="Chinwalla A.T."/>
            <person name="Feng Y."/>
            <person name="Halpern A.L."/>
            <person name="Hillier L.W."/>
            <person name="Huang X."/>
            <person name="Minx P."/>
            <person name="Nelson J.O."/>
            <person name="Pepin K.H."/>
            <person name="Qin X."/>
            <person name="Sutton G.G."/>
            <person name="Venter E."/>
            <person name="Walenz B.P."/>
            <person name="Wallis J.W."/>
            <person name="Worley K.C."/>
            <person name="Yang S.-P."/>
            <person name="Jones S.M."/>
            <person name="Marra M.A."/>
            <person name="Rocchi M."/>
            <person name="Schein J.E."/>
            <person name="Baertsch R."/>
            <person name="Clarke L."/>
            <person name="Csuros M."/>
            <person name="Glasscock J."/>
            <person name="Harris R.A."/>
            <person name="Havlak P."/>
            <person name="Jackson A.R."/>
            <person name="Jiang H."/>
            <person name="Liu Y."/>
            <person name="Messina D.N."/>
            <person name="Shen Y."/>
            <person name="Song H.X.-Z."/>
            <person name="Wylie T."/>
            <person name="Zhang L."/>
            <person name="Birney E."/>
            <person name="Han K."/>
            <person name="Konkel M.K."/>
            <person name="Lee J."/>
            <person name="Smit A.F.A."/>
            <person name="Ullmer B."/>
            <person name="Wang H."/>
            <person name="Xing J."/>
            <person name="Burhans R."/>
            <person name="Cheng Z."/>
            <person name="Karro J.E."/>
            <person name="Ma J."/>
            <person name="Raney B."/>
            <person name="She X."/>
            <person name="Cox M.J."/>
            <person name="Demuth J.P."/>
            <person name="Dumas L.J."/>
            <person name="Han S.-G."/>
            <person name="Hopkins J."/>
            <person name="Karimpour-Fard A."/>
            <person name="Kim Y.H."/>
            <person name="Pollack J.R."/>
            <person name="Vinar T."/>
            <person name="Addo-Quaye C."/>
            <person name="Degenhardt J."/>
            <person name="Denby A."/>
            <person name="Hubisz M.J."/>
            <person name="Indap A."/>
            <person name="Kosiol C."/>
            <person name="Lahn B.T."/>
            <person name="Lawson H.A."/>
            <person name="Marklein A."/>
            <person name="Nielsen R."/>
            <person name="Vallender E.J."/>
            <person name="Clark A.G."/>
            <person name="Ferguson B."/>
            <person name="Hernandez R.D."/>
            <person name="Hirani K."/>
            <person name="Kehrer-Sawatzki H."/>
            <person name="Kolb J."/>
            <person name="Patil S."/>
            <person name="Pu L.-L."/>
            <person name="Ren Y."/>
            <person name="Smith D.G."/>
            <person name="Wheeler D.A."/>
            <person name="Schenck I."/>
            <person name="Ball E.V."/>
            <person name="Chen R."/>
            <person name="Cooper D.N."/>
            <person name="Giardine B."/>
            <person name="Hsu F."/>
            <person name="Kent W.J."/>
            <person name="Lesk A."/>
            <person name="Nelson D.L."/>
            <person name="O'brien W.E."/>
            <person name="Pruefer K."/>
            <person name="Stenson P.D."/>
            <person name="Wallace J.C."/>
            <person name="Ke H."/>
            <person name="Liu X.-M."/>
            <person name="Wang P."/>
            <person name="Xiang A.P."/>
            <person name="Yang F."/>
            <person name="Barber G.P."/>
            <person name="Haussler D."/>
            <person name="Karolchik D."/>
            <person name="Kern A.D."/>
            <person name="Kuhn R.M."/>
            <person name="Smith K.E."/>
            <person name="Zwieg A.S."/>
        </authorList>
    </citation>
    <scope>NUCLEOTIDE SEQUENCE [LARGE SCALE GENOMIC DNA]</scope>
    <source>
        <strain evidence="15">17573</strain>
    </source>
</reference>
<dbReference type="STRING" id="9544.ENSMMUP00000070425"/>
<dbReference type="PROSITE" id="PS51257">
    <property type="entry name" value="PROKAR_LIPOPROTEIN"/>
    <property type="match status" value="1"/>
</dbReference>
<evidence type="ECO:0000256" key="2">
    <source>
        <dbReference type="ARBA" id="ARBA00008344"/>
    </source>
</evidence>
<evidence type="ECO:0000313" key="15">
    <source>
        <dbReference type="Proteomes" id="UP000006718"/>
    </source>
</evidence>
<feature type="region of interest" description="Disordered" evidence="13">
    <location>
        <begin position="335"/>
        <end position="355"/>
    </location>
</feature>
<evidence type="ECO:0000256" key="13">
    <source>
        <dbReference type="SAM" id="MobiDB-lite"/>
    </source>
</evidence>
<reference evidence="14" key="2">
    <citation type="submission" date="2019-01" db="EMBL/GenBank/DDBJ databases">
        <authorList>
            <person name="Graves T."/>
            <person name="Eichler E.E."/>
            <person name="Wilson R.K."/>
        </authorList>
    </citation>
    <scope>NUCLEOTIDE SEQUENCE [LARGE SCALE GENOMIC DNA]</scope>
    <source>
        <strain evidence="14">17573</strain>
    </source>
</reference>